<evidence type="ECO:0000313" key="2">
    <source>
        <dbReference type="Proteomes" id="UP000688137"/>
    </source>
</evidence>
<gene>
    <name evidence="1" type="ORF">PPRIM_AZ9-3.1.T1520140</name>
</gene>
<dbReference type="Proteomes" id="UP000688137">
    <property type="component" value="Unassembled WGS sequence"/>
</dbReference>
<dbReference type="EMBL" id="CAJJDM010000157">
    <property type="protein sequence ID" value="CAD8112785.1"/>
    <property type="molecule type" value="Genomic_DNA"/>
</dbReference>
<reference evidence="1" key="1">
    <citation type="submission" date="2021-01" db="EMBL/GenBank/DDBJ databases">
        <authorList>
            <consortium name="Genoscope - CEA"/>
            <person name="William W."/>
        </authorList>
    </citation>
    <scope>NUCLEOTIDE SEQUENCE</scope>
</reference>
<keyword evidence="2" id="KW-1185">Reference proteome</keyword>
<sequence>MPIILKFNHIYISLQYLVHLAINAQKFQQLYYINDPQNLLKQRVKFSIIGDNMEQIVILSGEQIITEKNNIEIKNKRSYFIIKNQETIVNISKENIAYGGISAQTVKAKVLDAVIFINYINKESSMTAADDFIKVAPITKFQSNYQKIVFSSDLMKRQLIFLKLEETVIDKDLGNGEQIIVQKHSIFGMQDFVLQTKGQNQNNVYWVRQIIKIRLWLKTKIILQFSFPFNSNKNRQQQIEIKLTNQIYQVEFFLISIINL</sequence>
<dbReference type="AlphaFoldDB" id="A0A8S1QD21"/>
<protein>
    <submittedName>
        <fullName evidence="1">Uncharacterized protein</fullName>
    </submittedName>
</protein>
<name>A0A8S1QD21_PARPR</name>
<accession>A0A8S1QD21</accession>
<organism evidence="1 2">
    <name type="scientific">Paramecium primaurelia</name>
    <dbReference type="NCBI Taxonomy" id="5886"/>
    <lineage>
        <taxon>Eukaryota</taxon>
        <taxon>Sar</taxon>
        <taxon>Alveolata</taxon>
        <taxon>Ciliophora</taxon>
        <taxon>Intramacronucleata</taxon>
        <taxon>Oligohymenophorea</taxon>
        <taxon>Peniculida</taxon>
        <taxon>Parameciidae</taxon>
        <taxon>Paramecium</taxon>
    </lineage>
</organism>
<proteinExistence type="predicted"/>
<comment type="caution">
    <text evidence="1">The sequence shown here is derived from an EMBL/GenBank/DDBJ whole genome shotgun (WGS) entry which is preliminary data.</text>
</comment>
<evidence type="ECO:0000313" key="1">
    <source>
        <dbReference type="EMBL" id="CAD8112785.1"/>
    </source>
</evidence>